<dbReference type="HAMAP" id="MF_00365">
    <property type="entry name" value="RecF"/>
    <property type="match status" value="1"/>
</dbReference>
<dbReference type="GO" id="GO:0006260">
    <property type="term" value="P:DNA replication"/>
    <property type="evidence" value="ECO:0007669"/>
    <property type="project" value="UniProtKB-UniRule"/>
</dbReference>
<keyword evidence="4 9" id="KW-0227">DNA damage</keyword>
<evidence type="ECO:0000256" key="4">
    <source>
        <dbReference type="ARBA" id="ARBA00022763"/>
    </source>
</evidence>
<dbReference type="InterPro" id="IPR042174">
    <property type="entry name" value="RecF_2"/>
</dbReference>
<dbReference type="InterPro" id="IPR001238">
    <property type="entry name" value="DNA-binding_RecF"/>
</dbReference>
<dbReference type="GO" id="GO:0000731">
    <property type="term" value="P:DNA synthesis involved in DNA repair"/>
    <property type="evidence" value="ECO:0007669"/>
    <property type="project" value="TreeGrafter"/>
</dbReference>
<evidence type="ECO:0000313" key="13">
    <source>
        <dbReference type="Proteomes" id="UP000010847"/>
    </source>
</evidence>
<accession>W0E4B8</accession>
<keyword evidence="6 9" id="KW-0238">DNA-binding</keyword>
<dbReference type="Gene3D" id="3.40.50.300">
    <property type="entry name" value="P-loop containing nucleotide triphosphate hydrolases"/>
    <property type="match status" value="1"/>
</dbReference>
<dbReference type="GO" id="GO:0005737">
    <property type="term" value="C:cytoplasm"/>
    <property type="evidence" value="ECO:0007669"/>
    <property type="project" value="UniProtKB-SubCell"/>
</dbReference>
<keyword evidence="8 9" id="KW-0742">SOS response</keyword>
<evidence type="ECO:0000256" key="1">
    <source>
        <dbReference type="ARBA" id="ARBA00022490"/>
    </source>
</evidence>
<organism evidence="12 13">
    <name type="scientific">Desulfitobacterium metallireducens DSM 15288</name>
    <dbReference type="NCBI Taxonomy" id="871968"/>
    <lineage>
        <taxon>Bacteria</taxon>
        <taxon>Bacillati</taxon>
        <taxon>Bacillota</taxon>
        <taxon>Clostridia</taxon>
        <taxon>Eubacteriales</taxon>
        <taxon>Desulfitobacteriaceae</taxon>
        <taxon>Desulfitobacterium</taxon>
    </lineage>
</organism>
<dbReference type="NCBIfam" id="TIGR00611">
    <property type="entry name" value="recf"/>
    <property type="match status" value="1"/>
</dbReference>
<dbReference type="CDD" id="cd03242">
    <property type="entry name" value="ABC_RecF"/>
    <property type="match status" value="1"/>
</dbReference>
<dbReference type="InterPro" id="IPR018078">
    <property type="entry name" value="DNA-binding_RecF_CS"/>
</dbReference>
<dbReference type="GO" id="GO:0005524">
    <property type="term" value="F:ATP binding"/>
    <property type="evidence" value="ECO:0007669"/>
    <property type="project" value="UniProtKB-UniRule"/>
</dbReference>
<dbReference type="eggNOG" id="COG1195">
    <property type="taxonomic scope" value="Bacteria"/>
</dbReference>
<proteinExistence type="inferred from homology"/>
<keyword evidence="3 9" id="KW-0547">Nucleotide-binding</keyword>
<evidence type="ECO:0000256" key="10">
    <source>
        <dbReference type="RuleBase" id="RU000578"/>
    </source>
</evidence>
<evidence type="ECO:0000256" key="9">
    <source>
        <dbReference type="HAMAP-Rule" id="MF_00365"/>
    </source>
</evidence>
<reference evidence="12 13" key="1">
    <citation type="submission" date="2013-12" db="EMBL/GenBank/DDBJ databases">
        <authorList>
            <consortium name="DOE Joint Genome Institute"/>
            <person name="Smidt H."/>
            <person name="Huntemann M."/>
            <person name="Han J."/>
            <person name="Chen A."/>
            <person name="Kyrpides N."/>
            <person name="Mavromatis K."/>
            <person name="Markowitz V."/>
            <person name="Palaniappan K."/>
            <person name="Ivanova N."/>
            <person name="Schaumberg A."/>
            <person name="Pati A."/>
            <person name="Liolios K."/>
            <person name="Nordberg H.P."/>
            <person name="Cantor M.N."/>
            <person name="Hua S.X."/>
            <person name="Woyke T."/>
        </authorList>
    </citation>
    <scope>NUCLEOTIDE SEQUENCE [LARGE SCALE GENOMIC DNA]</scope>
    <source>
        <strain evidence="13">DSM 15288</strain>
    </source>
</reference>
<keyword evidence="1 9" id="KW-0963">Cytoplasm</keyword>
<dbReference type="KEGG" id="dmt:DESME_00020"/>
<comment type="function">
    <text evidence="9 10">The RecF protein is involved in DNA metabolism; it is required for DNA replication and normal SOS inducibility. RecF binds preferentially to single-stranded, linear DNA. It also seems to bind ATP.</text>
</comment>
<evidence type="ECO:0000256" key="5">
    <source>
        <dbReference type="ARBA" id="ARBA00022840"/>
    </source>
</evidence>
<dbReference type="GO" id="GO:0003697">
    <property type="term" value="F:single-stranded DNA binding"/>
    <property type="evidence" value="ECO:0007669"/>
    <property type="project" value="UniProtKB-UniRule"/>
</dbReference>
<dbReference type="InterPro" id="IPR027417">
    <property type="entry name" value="P-loop_NTPase"/>
</dbReference>
<evidence type="ECO:0000256" key="7">
    <source>
        <dbReference type="ARBA" id="ARBA00023204"/>
    </source>
</evidence>
<keyword evidence="5 9" id="KW-0067">ATP-binding</keyword>
<dbReference type="PANTHER" id="PTHR32182">
    <property type="entry name" value="DNA REPLICATION AND REPAIR PROTEIN RECF"/>
    <property type="match status" value="1"/>
</dbReference>
<dbReference type="AlphaFoldDB" id="W0E4B8"/>
<dbReference type="PANTHER" id="PTHR32182:SF0">
    <property type="entry name" value="DNA REPLICATION AND REPAIR PROTEIN RECF"/>
    <property type="match status" value="1"/>
</dbReference>
<comment type="similarity">
    <text evidence="9 10">Belongs to the RecF family.</text>
</comment>
<dbReference type="RefSeq" id="WP_025248574.1">
    <property type="nucleotide sequence ID" value="NZ_CP007032.1"/>
</dbReference>
<evidence type="ECO:0000256" key="2">
    <source>
        <dbReference type="ARBA" id="ARBA00022705"/>
    </source>
</evidence>
<keyword evidence="2 9" id="KW-0235">DNA replication</keyword>
<dbReference type="Pfam" id="PF13175">
    <property type="entry name" value="AAA_15"/>
    <property type="match status" value="1"/>
</dbReference>
<gene>
    <name evidence="9" type="primary">recF</name>
    <name evidence="12" type="ORF">DESME_00020</name>
</gene>
<evidence type="ECO:0000313" key="12">
    <source>
        <dbReference type="EMBL" id="AHF05670.1"/>
    </source>
</evidence>
<dbReference type="GO" id="GO:0006302">
    <property type="term" value="P:double-strand break repair"/>
    <property type="evidence" value="ECO:0007669"/>
    <property type="project" value="InterPro"/>
</dbReference>
<dbReference type="OrthoDB" id="9803889at2"/>
<dbReference type="EMBL" id="CP007032">
    <property type="protein sequence ID" value="AHF05670.1"/>
    <property type="molecule type" value="Genomic_DNA"/>
</dbReference>
<feature type="domain" description="Endonuclease GajA/Old nuclease/RecF-like AAA" evidence="11">
    <location>
        <begin position="1"/>
        <end position="238"/>
    </location>
</feature>
<dbReference type="STRING" id="871968.DESME_00020"/>
<evidence type="ECO:0000256" key="3">
    <source>
        <dbReference type="ARBA" id="ARBA00022741"/>
    </source>
</evidence>
<dbReference type="PROSITE" id="PS00618">
    <property type="entry name" value="RECF_2"/>
    <property type="match status" value="1"/>
</dbReference>
<dbReference type="Proteomes" id="UP000010847">
    <property type="component" value="Chromosome"/>
</dbReference>
<dbReference type="Gene3D" id="1.20.1050.90">
    <property type="entry name" value="RecF/RecN/SMC, N-terminal domain"/>
    <property type="match status" value="1"/>
</dbReference>
<comment type="subcellular location">
    <subcellularLocation>
        <location evidence="9 10">Cytoplasm</location>
    </subcellularLocation>
</comment>
<keyword evidence="13" id="KW-1185">Reference proteome</keyword>
<dbReference type="SUPFAM" id="SSF52540">
    <property type="entry name" value="P-loop containing nucleoside triphosphate hydrolases"/>
    <property type="match status" value="1"/>
</dbReference>
<evidence type="ECO:0000259" key="11">
    <source>
        <dbReference type="Pfam" id="PF13175"/>
    </source>
</evidence>
<dbReference type="HOGENOM" id="CLU_040267_0_1_9"/>
<sequence>MEIAKLYLQNFRNYKNEKIQFSSGINVLQGQNGQGKTNILEAIYYLLTGKSYRVRKEQELIFWGENAFHIFGDFLAYERRLSLESHYLDKRKIVKINHVPCKKLSDFVGTINVVFFSPDDLIMVKGGPAERRRFLDLHITQLNSRHVHLLNDYNKVLHQKAALLKSSIQTSKVSNIEIWNEQLLDLGSKIIRNRWRFTQIIAKKSKEIYYQLSSGEEELSINYLALGHQDVEEALHEFPILLEEKMKQEIERQMILVGPHRDDLNFQLNGKSARIYASQGQQRSIVLSLKLAELEVIYQEKGEYPLLLLDDVLSELDIFRREYLLEFIQPIRQALITMTSAEKPSTEIASLFQVDKGHIGRIN</sequence>
<keyword evidence="7 9" id="KW-0234">DNA repair</keyword>
<evidence type="ECO:0000256" key="6">
    <source>
        <dbReference type="ARBA" id="ARBA00023125"/>
    </source>
</evidence>
<feature type="binding site" evidence="9">
    <location>
        <begin position="30"/>
        <end position="37"/>
    </location>
    <ligand>
        <name>ATP</name>
        <dbReference type="ChEBI" id="CHEBI:30616"/>
    </ligand>
</feature>
<dbReference type="InterPro" id="IPR041685">
    <property type="entry name" value="AAA_GajA/Old/RecF-like"/>
</dbReference>
<dbReference type="GO" id="GO:0016887">
    <property type="term" value="F:ATP hydrolysis activity"/>
    <property type="evidence" value="ECO:0007669"/>
    <property type="project" value="InterPro"/>
</dbReference>
<dbReference type="GO" id="GO:0009432">
    <property type="term" value="P:SOS response"/>
    <property type="evidence" value="ECO:0007669"/>
    <property type="project" value="UniProtKB-UniRule"/>
</dbReference>
<name>W0E4B8_9FIRM</name>
<evidence type="ECO:0000256" key="8">
    <source>
        <dbReference type="ARBA" id="ARBA00023236"/>
    </source>
</evidence>
<protein>
    <recommendedName>
        <fullName evidence="9 10">DNA replication and repair protein RecF</fullName>
    </recommendedName>
</protein>